<keyword evidence="3" id="KW-1185">Reference proteome</keyword>
<keyword evidence="1" id="KW-1133">Transmembrane helix</keyword>
<evidence type="ECO:0000256" key="1">
    <source>
        <dbReference type="SAM" id="Phobius"/>
    </source>
</evidence>
<evidence type="ECO:0000313" key="2">
    <source>
        <dbReference type="EMBL" id="VDN96304.1"/>
    </source>
</evidence>
<keyword evidence="1" id="KW-0812">Transmembrane</keyword>
<organism evidence="4">
    <name type="scientific">Rodentolepis nana</name>
    <name type="common">Dwarf tapeworm</name>
    <name type="synonym">Hymenolepis nana</name>
    <dbReference type="NCBI Taxonomy" id="102285"/>
    <lineage>
        <taxon>Eukaryota</taxon>
        <taxon>Metazoa</taxon>
        <taxon>Spiralia</taxon>
        <taxon>Lophotrochozoa</taxon>
        <taxon>Platyhelminthes</taxon>
        <taxon>Cestoda</taxon>
        <taxon>Eucestoda</taxon>
        <taxon>Cyclophyllidea</taxon>
        <taxon>Hymenolepididae</taxon>
        <taxon>Rodentolepis</taxon>
    </lineage>
</organism>
<dbReference type="WBParaSite" id="HNAJ_0000044401-mRNA-1">
    <property type="protein sequence ID" value="HNAJ_0000044401-mRNA-1"/>
    <property type="gene ID" value="HNAJ_0000044401"/>
</dbReference>
<dbReference type="EMBL" id="UZAE01000116">
    <property type="protein sequence ID" value="VDN96304.1"/>
    <property type="molecule type" value="Genomic_DNA"/>
</dbReference>
<dbReference type="Proteomes" id="UP000278807">
    <property type="component" value="Unassembled WGS sequence"/>
</dbReference>
<gene>
    <name evidence="2" type="ORF">HNAJ_LOCUS445</name>
</gene>
<protein>
    <submittedName>
        <fullName evidence="4">Transmembrane protein</fullName>
    </submittedName>
</protein>
<dbReference type="OrthoDB" id="10428755at2759"/>
<evidence type="ECO:0000313" key="3">
    <source>
        <dbReference type="Proteomes" id="UP000278807"/>
    </source>
</evidence>
<dbReference type="AlphaFoldDB" id="A0A0R3T0S8"/>
<feature type="transmembrane region" description="Helical" evidence="1">
    <location>
        <begin position="47"/>
        <end position="70"/>
    </location>
</feature>
<evidence type="ECO:0000313" key="4">
    <source>
        <dbReference type="WBParaSite" id="HNAJ_0000044401-mRNA-1"/>
    </source>
</evidence>
<feature type="transmembrane region" description="Helical" evidence="1">
    <location>
        <begin position="106"/>
        <end position="130"/>
    </location>
</feature>
<reference evidence="4" key="1">
    <citation type="submission" date="2017-02" db="UniProtKB">
        <authorList>
            <consortium name="WormBaseParasite"/>
        </authorList>
    </citation>
    <scope>IDENTIFICATION</scope>
</reference>
<sequence length="133" mass="14315">MNRRHSYSFLTFLAAAFFFQAVGLNGWNCFGHAFSYNCTTAPKVLTTGIILALAGGAATIGGILLFAVMATNSRGAFVTAPCFYVIATALSISAVVYYYWEVQLYSPIFAICGMSIITALSFILIIDYVAGTF</sequence>
<keyword evidence="1" id="KW-0472">Membrane</keyword>
<proteinExistence type="predicted"/>
<reference evidence="2 3" key="2">
    <citation type="submission" date="2018-11" db="EMBL/GenBank/DDBJ databases">
        <authorList>
            <consortium name="Pathogen Informatics"/>
        </authorList>
    </citation>
    <scope>NUCLEOTIDE SEQUENCE [LARGE SCALE GENOMIC DNA]</scope>
</reference>
<name>A0A0R3T0S8_RODNA</name>
<feature type="transmembrane region" description="Helical" evidence="1">
    <location>
        <begin position="82"/>
        <end position="100"/>
    </location>
</feature>
<accession>A0A0R3T0S8</accession>